<proteinExistence type="predicted"/>
<dbReference type="RefSeq" id="WP_058117285.1">
    <property type="nucleotide sequence ID" value="NZ_CP011307.1"/>
</dbReference>
<accession>A0A0S2W2V0</accession>
<dbReference type="PANTHER" id="PTHR31118:SF12">
    <property type="entry name" value="CYCLASE-LIKE PROTEIN 2"/>
    <property type="match status" value="1"/>
</dbReference>
<sequence>MQVVDLTHFLSQDMPVYPGTEGPRFESANTYERDGFQETRMTMYTHTGTHVDPPAHLFPGGATLDRLPITQFVGTALVIDCTDLREGGRIAMDRVERRRADADMAEFLLFRTGWDRYWGDPRYFGDYPCIGDDVAEYLVQSRKKGVGLDTIGLDPIAAAALPLHKKVLANNAFVIIENLTNLHLVGHSLFTLCALPLKHVGADGSPIRAIGLIED</sequence>
<name>A0A0S2W2V0_9FIRM</name>
<dbReference type="GO" id="GO:0004061">
    <property type="term" value="F:arylformamidase activity"/>
    <property type="evidence" value="ECO:0007669"/>
    <property type="project" value="InterPro"/>
</dbReference>
<dbReference type="KEGG" id="ibu:IB211_00983c"/>
<dbReference type="Proteomes" id="UP000064844">
    <property type="component" value="Chromosome"/>
</dbReference>
<dbReference type="PANTHER" id="PTHR31118">
    <property type="entry name" value="CYCLASE-LIKE PROTEIN 2"/>
    <property type="match status" value="1"/>
</dbReference>
<dbReference type="Gene3D" id="3.50.30.50">
    <property type="entry name" value="Putative cyclase"/>
    <property type="match status" value="1"/>
</dbReference>
<evidence type="ECO:0000313" key="2">
    <source>
        <dbReference type="Proteomes" id="UP000064844"/>
    </source>
</evidence>
<dbReference type="AlphaFoldDB" id="A0A0S2W2V0"/>
<dbReference type="GO" id="GO:0019441">
    <property type="term" value="P:L-tryptophan catabolic process to kynurenine"/>
    <property type="evidence" value="ECO:0007669"/>
    <property type="project" value="InterPro"/>
</dbReference>
<dbReference type="SUPFAM" id="SSF102198">
    <property type="entry name" value="Putative cyclase"/>
    <property type="match status" value="1"/>
</dbReference>
<evidence type="ECO:0000313" key="1">
    <source>
        <dbReference type="EMBL" id="ALP93376.1"/>
    </source>
</evidence>
<gene>
    <name evidence="1" type="ORF">IB211_00983c</name>
</gene>
<dbReference type="eggNOG" id="COG1878">
    <property type="taxonomic scope" value="Bacteria"/>
</dbReference>
<organism evidence="1 2">
    <name type="scientific">Intestinimonas butyriciproducens</name>
    <dbReference type="NCBI Taxonomy" id="1297617"/>
    <lineage>
        <taxon>Bacteria</taxon>
        <taxon>Bacillati</taxon>
        <taxon>Bacillota</taxon>
        <taxon>Clostridia</taxon>
        <taxon>Eubacteriales</taxon>
        <taxon>Intestinimonas</taxon>
    </lineage>
</organism>
<keyword evidence="2" id="KW-1185">Reference proteome</keyword>
<keyword evidence="1" id="KW-0378">Hydrolase</keyword>
<dbReference type="STRING" id="1297617.IB211_00983c"/>
<dbReference type="InterPro" id="IPR037175">
    <property type="entry name" value="KFase_sf"/>
</dbReference>
<dbReference type="Pfam" id="PF04199">
    <property type="entry name" value="Cyclase"/>
    <property type="match status" value="1"/>
</dbReference>
<reference evidence="2" key="2">
    <citation type="submission" date="2015-04" db="EMBL/GenBank/DDBJ databases">
        <title>A butyrogenic pathway from the amino acid lysine in a human gut commensal.</title>
        <authorList>
            <person name="de Vos W.M."/>
            <person name="Bui N.T.P."/>
            <person name="Plugge C.M."/>
            <person name="Ritari J."/>
        </authorList>
    </citation>
    <scope>NUCLEOTIDE SEQUENCE [LARGE SCALE GENOMIC DNA]</scope>
    <source>
        <strain evidence="2">AF211</strain>
    </source>
</reference>
<dbReference type="InterPro" id="IPR007325">
    <property type="entry name" value="KFase/CYL"/>
</dbReference>
<reference evidence="1 2" key="1">
    <citation type="journal article" date="2015" name="Nat. Commun.">
        <title>Production of butyrate from lysine and the Amadori product fructoselysine by a human gut commensal.</title>
        <authorList>
            <person name="Bui T.P."/>
            <person name="Ritari J."/>
            <person name="Boeren S."/>
            <person name="de Waard P."/>
            <person name="Plugge C.M."/>
            <person name="de Vos W.M."/>
        </authorList>
    </citation>
    <scope>NUCLEOTIDE SEQUENCE [LARGE SCALE GENOMIC DNA]</scope>
    <source>
        <strain evidence="1 2">AF211</strain>
    </source>
</reference>
<protein>
    <submittedName>
        <fullName evidence="1">Metal-dependent hydrolase</fullName>
    </submittedName>
</protein>
<dbReference type="EMBL" id="CP011307">
    <property type="protein sequence ID" value="ALP93376.1"/>
    <property type="molecule type" value="Genomic_DNA"/>
</dbReference>